<dbReference type="Gene3D" id="3.30.70.100">
    <property type="match status" value="1"/>
</dbReference>
<name>A0A2V5IR77_9MICC</name>
<dbReference type="AlphaFoldDB" id="A0A2V5IR77"/>
<protein>
    <submittedName>
        <fullName evidence="1">L-rhamnose mutarotase</fullName>
    </submittedName>
</protein>
<proteinExistence type="predicted"/>
<accession>A0A2V5IR77</accession>
<dbReference type="PANTHER" id="PTHR34389">
    <property type="entry name" value="L-RHAMNOSE MUTAROTASE"/>
    <property type="match status" value="1"/>
</dbReference>
<dbReference type="OrthoDB" id="9799608at2"/>
<dbReference type="InterPro" id="IPR011008">
    <property type="entry name" value="Dimeric_a/b-barrel"/>
</dbReference>
<dbReference type="GO" id="GO:0019301">
    <property type="term" value="P:rhamnose catabolic process"/>
    <property type="evidence" value="ECO:0007669"/>
    <property type="project" value="TreeGrafter"/>
</dbReference>
<dbReference type="EMBL" id="QJVC01000004">
    <property type="protein sequence ID" value="PYI39048.1"/>
    <property type="molecule type" value="Genomic_DNA"/>
</dbReference>
<dbReference type="Pfam" id="PF05336">
    <property type="entry name" value="rhaM"/>
    <property type="match status" value="1"/>
</dbReference>
<gene>
    <name evidence="1" type="ORF">CVS30_06975</name>
</gene>
<dbReference type="Proteomes" id="UP000247980">
    <property type="component" value="Unassembled WGS sequence"/>
</dbReference>
<evidence type="ECO:0000313" key="2">
    <source>
        <dbReference type="Proteomes" id="UP000247980"/>
    </source>
</evidence>
<reference evidence="1 2" key="1">
    <citation type="submission" date="2018-05" db="EMBL/GenBank/DDBJ databases">
        <title>Genetic diversity of glacier-inhabiting Cryobacterium bacteria in China and description of Cryobacterium mengkeensis sp. nov. and Arthrobacter glacialis sp. nov.</title>
        <authorList>
            <person name="Liu Q."/>
            <person name="Xin Y.-H."/>
        </authorList>
    </citation>
    <scope>NUCLEOTIDE SEQUENCE [LARGE SCALE GENOMIC DNA]</scope>
    <source>
        <strain evidence="1 2">B7</strain>
    </source>
</reference>
<dbReference type="PANTHER" id="PTHR34389:SF2">
    <property type="entry name" value="L-RHAMNOSE MUTAROTASE"/>
    <property type="match status" value="1"/>
</dbReference>
<dbReference type="RefSeq" id="WP_110484611.1">
    <property type="nucleotide sequence ID" value="NZ_QJVC01000004.1"/>
</dbReference>
<organism evidence="1 2">
    <name type="scientific">Arthrobacter psychrolactophilus</name>
    <dbReference type="NCBI Taxonomy" id="92442"/>
    <lineage>
        <taxon>Bacteria</taxon>
        <taxon>Bacillati</taxon>
        <taxon>Actinomycetota</taxon>
        <taxon>Actinomycetes</taxon>
        <taxon>Micrococcales</taxon>
        <taxon>Micrococcaceae</taxon>
        <taxon>Arthrobacter</taxon>
    </lineage>
</organism>
<dbReference type="GO" id="GO:0016857">
    <property type="term" value="F:racemase and epimerase activity, acting on carbohydrates and derivatives"/>
    <property type="evidence" value="ECO:0007669"/>
    <property type="project" value="InterPro"/>
</dbReference>
<dbReference type="InterPro" id="IPR008000">
    <property type="entry name" value="Rham/fucose_mutarotase"/>
</dbReference>
<evidence type="ECO:0000313" key="1">
    <source>
        <dbReference type="EMBL" id="PYI39048.1"/>
    </source>
</evidence>
<comment type="caution">
    <text evidence="1">The sequence shown here is derived from an EMBL/GenBank/DDBJ whole genome shotgun (WGS) entry which is preliminary data.</text>
</comment>
<keyword evidence="2" id="KW-1185">Reference proteome</keyword>
<dbReference type="SUPFAM" id="SSF54909">
    <property type="entry name" value="Dimeric alpha+beta barrel"/>
    <property type="match status" value="1"/>
</dbReference>
<sequence>MRVCFRSAVDVKHLAAYKAAHAAVWPEMLLALKEAGWNNYTLHLGDDGLLIGFVECDDLDAARARMALTDINVRWQKEMARLFPAAEGNPDEGFMVMEEVFSLEDQLAAAGILDAQINEGKVK</sequence>